<reference evidence="3" key="1">
    <citation type="journal article" date="2019" name="Int. J. Syst. Evol. Microbiol.">
        <title>The Global Catalogue of Microorganisms (GCM) 10K type strain sequencing project: providing services to taxonomists for standard genome sequencing and annotation.</title>
        <authorList>
            <consortium name="The Broad Institute Genomics Platform"/>
            <consortium name="The Broad Institute Genome Sequencing Center for Infectious Disease"/>
            <person name="Wu L."/>
            <person name="Ma J."/>
        </authorList>
    </citation>
    <scope>NUCLEOTIDE SEQUENCE [LARGE SCALE GENOMIC DNA]</scope>
    <source>
        <strain evidence="3">CCUG 49452</strain>
    </source>
</reference>
<evidence type="ECO:0000256" key="1">
    <source>
        <dbReference type="SAM" id="SignalP"/>
    </source>
</evidence>
<dbReference type="PROSITE" id="PS51257">
    <property type="entry name" value="PROKAR_LIPOPROTEIN"/>
    <property type="match status" value="1"/>
</dbReference>
<feature type="chain" id="PRO_5047303782" description="Porin" evidence="1">
    <location>
        <begin position="31"/>
        <end position="454"/>
    </location>
</feature>
<evidence type="ECO:0008006" key="4">
    <source>
        <dbReference type="Google" id="ProtNLM"/>
    </source>
</evidence>
<sequence>MKNYFSDPRKVGHPLGWFLCALLACASAHAEEGSIAADVSTTERKLEFSGFGTLGLTHHNNHSVGVISSFGQAYPANSGLSENLDSVLGAQLNWQVGDATSFVLQAAGRAGEGMKPEIRMGYVRQQFGQDLSVRVGRFRSALFFDADVTEIGYANLTARKPLPVYWISNNVPAIDGIDVQWHHTTGNAGWLLDVYAGEGSAKQNWPLIKGKTQLHDISGISLTYMLSNLSLRASRTWVGKYAVRSSQQVDQLNANLSQAAGGLALLATTPALPAPLRAQLASKASEIASYTSPFDNQPIYTSIGFNANFNNWSVMGGWVGFDSQSAMIGKYNSYSITVGHSIGNVTPYIEFARQRRSDPIFNTNALNPTGLHPQLDAGLAQLQGLLSEAAQFADFSMQSASVGARWDIQKNMALKLQYDRIKTPSPYRSAGFATNTLPIKNKVNLVSVVLDFVF</sequence>
<evidence type="ECO:0000313" key="3">
    <source>
        <dbReference type="Proteomes" id="UP001596001"/>
    </source>
</evidence>
<keyword evidence="1" id="KW-0732">Signal</keyword>
<feature type="signal peptide" evidence="1">
    <location>
        <begin position="1"/>
        <end position="30"/>
    </location>
</feature>
<dbReference type="SUPFAM" id="SSF56935">
    <property type="entry name" value="Porins"/>
    <property type="match status" value="1"/>
</dbReference>
<comment type="caution">
    <text evidence="2">The sequence shown here is derived from an EMBL/GenBank/DDBJ whole genome shotgun (WGS) entry which is preliminary data.</text>
</comment>
<dbReference type="Proteomes" id="UP001596001">
    <property type="component" value="Unassembled WGS sequence"/>
</dbReference>
<name>A0ABV9QDJ7_9BURK</name>
<evidence type="ECO:0000313" key="2">
    <source>
        <dbReference type="EMBL" id="MFC4787745.1"/>
    </source>
</evidence>
<proteinExistence type="predicted"/>
<dbReference type="RefSeq" id="WP_382429480.1">
    <property type="nucleotide sequence ID" value="NZ_JBHSHJ010000001.1"/>
</dbReference>
<protein>
    <recommendedName>
        <fullName evidence="4">Porin</fullName>
    </recommendedName>
</protein>
<gene>
    <name evidence="2" type="ORF">ACFO6X_01885</name>
</gene>
<organism evidence="2 3">
    <name type="scientific">Giesbergeria sinuosa</name>
    <dbReference type="NCBI Taxonomy" id="80883"/>
    <lineage>
        <taxon>Bacteria</taxon>
        <taxon>Pseudomonadati</taxon>
        <taxon>Pseudomonadota</taxon>
        <taxon>Betaproteobacteria</taxon>
        <taxon>Burkholderiales</taxon>
        <taxon>Comamonadaceae</taxon>
        <taxon>Giesbergeria</taxon>
    </lineage>
</organism>
<accession>A0ABV9QDJ7</accession>
<keyword evidence="3" id="KW-1185">Reference proteome</keyword>
<dbReference type="EMBL" id="JBHSHJ010000001">
    <property type="protein sequence ID" value="MFC4787745.1"/>
    <property type="molecule type" value="Genomic_DNA"/>
</dbReference>